<dbReference type="CDD" id="cd14498">
    <property type="entry name" value="DSP"/>
    <property type="match status" value="1"/>
</dbReference>
<dbReference type="Proteomes" id="UP000715781">
    <property type="component" value="Unassembled WGS sequence"/>
</dbReference>
<dbReference type="InterPro" id="IPR020422">
    <property type="entry name" value="TYR_PHOSPHATASE_DUAL_dom"/>
</dbReference>
<dbReference type="GO" id="GO:0033550">
    <property type="term" value="F:MAP kinase tyrosine phosphatase activity"/>
    <property type="evidence" value="ECO:0007669"/>
    <property type="project" value="TreeGrafter"/>
</dbReference>
<name>A0A951UH88_9NOST</name>
<reference evidence="5" key="2">
    <citation type="journal article" date="2022" name="Microbiol. Resour. Announc.">
        <title>Metagenome Sequencing to Explore Phylogenomics of Terrestrial Cyanobacteria.</title>
        <authorList>
            <person name="Ward R.D."/>
            <person name="Stajich J.E."/>
            <person name="Johansen J.R."/>
            <person name="Huntemann M."/>
            <person name="Clum A."/>
            <person name="Foster B."/>
            <person name="Foster B."/>
            <person name="Roux S."/>
            <person name="Palaniappan K."/>
            <person name="Varghese N."/>
            <person name="Mukherjee S."/>
            <person name="Reddy T.B.K."/>
            <person name="Daum C."/>
            <person name="Copeland A."/>
            <person name="Chen I.A."/>
            <person name="Ivanova N.N."/>
            <person name="Kyrpides N.C."/>
            <person name="Shapiro N."/>
            <person name="Eloe-Fadrosh E.A."/>
            <person name="Pietrasiak N."/>
        </authorList>
    </citation>
    <scope>NUCLEOTIDE SEQUENCE</scope>
    <source>
        <strain evidence="5">JT2-VF2</strain>
    </source>
</reference>
<dbReference type="EMBL" id="JAHHHN010000011">
    <property type="protein sequence ID" value="MBW4563208.1"/>
    <property type="molecule type" value="Genomic_DNA"/>
</dbReference>
<accession>A0A951UH88</accession>
<evidence type="ECO:0000259" key="4">
    <source>
        <dbReference type="PROSITE" id="PS50056"/>
    </source>
</evidence>
<keyword evidence="2" id="KW-0904">Protein phosphatase</keyword>
<dbReference type="PANTHER" id="PTHR10159">
    <property type="entry name" value="DUAL SPECIFICITY PROTEIN PHOSPHATASE"/>
    <property type="match status" value="1"/>
</dbReference>
<dbReference type="GO" id="GO:0008330">
    <property type="term" value="F:protein tyrosine/threonine phosphatase activity"/>
    <property type="evidence" value="ECO:0007669"/>
    <property type="project" value="TreeGrafter"/>
</dbReference>
<protein>
    <submittedName>
        <fullName evidence="5">Dual specificity protein phosphatase family protein</fullName>
    </submittedName>
</protein>
<dbReference type="Pfam" id="PF00782">
    <property type="entry name" value="DSPc"/>
    <property type="match status" value="1"/>
</dbReference>
<dbReference type="SMART" id="SM00195">
    <property type="entry name" value="DSPc"/>
    <property type="match status" value="1"/>
</dbReference>
<dbReference type="GO" id="GO:0005737">
    <property type="term" value="C:cytoplasm"/>
    <property type="evidence" value="ECO:0007669"/>
    <property type="project" value="TreeGrafter"/>
</dbReference>
<gene>
    <name evidence="5" type="ORF">KME32_19080</name>
</gene>
<dbReference type="GO" id="GO:0017017">
    <property type="term" value="F:MAP kinase tyrosine/serine/threonine phosphatase activity"/>
    <property type="evidence" value="ECO:0007669"/>
    <property type="project" value="TreeGrafter"/>
</dbReference>
<dbReference type="AlphaFoldDB" id="A0A951UH88"/>
<dbReference type="PROSITE" id="PS50056">
    <property type="entry name" value="TYR_PHOSPHATASE_2"/>
    <property type="match status" value="1"/>
</dbReference>
<reference evidence="5" key="1">
    <citation type="submission" date="2021-05" db="EMBL/GenBank/DDBJ databases">
        <authorList>
            <person name="Pietrasiak N."/>
            <person name="Ward R."/>
            <person name="Stajich J.E."/>
            <person name="Kurbessoian T."/>
        </authorList>
    </citation>
    <scope>NUCLEOTIDE SEQUENCE</scope>
    <source>
        <strain evidence="5">JT2-VF2</strain>
    </source>
</reference>
<comment type="caution">
    <text evidence="5">The sequence shown here is derived from an EMBL/GenBank/DDBJ whole genome shotgun (WGS) entry which is preliminary data.</text>
</comment>
<proteinExistence type="predicted"/>
<organism evidence="5 6">
    <name type="scientific">Mojavia pulchra JT2-VF2</name>
    <dbReference type="NCBI Taxonomy" id="287848"/>
    <lineage>
        <taxon>Bacteria</taxon>
        <taxon>Bacillati</taxon>
        <taxon>Cyanobacteriota</taxon>
        <taxon>Cyanophyceae</taxon>
        <taxon>Nostocales</taxon>
        <taxon>Nostocaceae</taxon>
    </lineage>
</organism>
<evidence type="ECO:0000313" key="6">
    <source>
        <dbReference type="Proteomes" id="UP000715781"/>
    </source>
</evidence>
<evidence type="ECO:0000256" key="2">
    <source>
        <dbReference type="ARBA" id="ARBA00022912"/>
    </source>
</evidence>
<feature type="domain" description="Tyrosine-protein phosphatase" evidence="3">
    <location>
        <begin position="145"/>
        <end position="287"/>
    </location>
</feature>
<evidence type="ECO:0000256" key="1">
    <source>
        <dbReference type="ARBA" id="ARBA00022801"/>
    </source>
</evidence>
<dbReference type="PANTHER" id="PTHR10159:SF519">
    <property type="entry name" value="DUAL SPECIFICITY PROTEIN PHOSPHATASE MPK3"/>
    <property type="match status" value="1"/>
</dbReference>
<dbReference type="Gene3D" id="3.90.190.10">
    <property type="entry name" value="Protein tyrosine phosphatase superfamily"/>
    <property type="match status" value="1"/>
</dbReference>
<dbReference type="InterPro" id="IPR000340">
    <property type="entry name" value="Dual-sp_phosphatase_cat-dom"/>
</dbReference>
<dbReference type="InterPro" id="IPR000387">
    <property type="entry name" value="Tyr_Pase_dom"/>
</dbReference>
<dbReference type="InterPro" id="IPR029021">
    <property type="entry name" value="Prot-tyrosine_phosphatase-like"/>
</dbReference>
<feature type="domain" description="Tyrosine specific protein phosphatases" evidence="4">
    <location>
        <begin position="207"/>
        <end position="265"/>
    </location>
</feature>
<keyword evidence="1" id="KW-0378">Hydrolase</keyword>
<evidence type="ECO:0000313" key="5">
    <source>
        <dbReference type="EMBL" id="MBW4563208.1"/>
    </source>
</evidence>
<dbReference type="PROSITE" id="PS50054">
    <property type="entry name" value="TYR_PHOSPHATASE_DUAL"/>
    <property type="match status" value="1"/>
</dbReference>
<dbReference type="SUPFAM" id="SSF52799">
    <property type="entry name" value="(Phosphotyrosine protein) phosphatases II"/>
    <property type="match status" value="1"/>
</dbReference>
<evidence type="ECO:0000259" key="3">
    <source>
        <dbReference type="PROSITE" id="PS50054"/>
    </source>
</evidence>
<sequence length="287" mass="32619">MGEIINSAVNGDRINYFVHIQEIYPPLGAYITLYMLESFGTTVKIKSQYQAQEIKIQIWTNALNKFNSEGFWHAIDLDYQSQEEKDTYIFQGSFLPTSPGQYQFTYRIGLNHGDEQWQWAGSFGENGYLVVEPPSPTMTWTQGANHVEFLPGVYVGNLIAASQAEQLQFDAVLNLASEFTLAFASTANLNYKKIGLTDGAHNSISDYALLESINWIEKQVKQGKKVLVNCRAGIGRSGSVSIAYCFYKNPTWIYQQTLEYMWSKKADIYPHKHLQESLESLFPRSNL</sequence>